<dbReference type="GeneID" id="111244587"/>
<dbReference type="OrthoDB" id="6411378at2759"/>
<dbReference type="EnsemblMetazoa" id="XM_022791834">
    <property type="protein sequence ID" value="XP_022647569"/>
    <property type="gene ID" value="LOC111244587"/>
</dbReference>
<feature type="transmembrane region" description="Helical" evidence="2">
    <location>
        <begin position="370"/>
        <end position="396"/>
    </location>
</feature>
<dbReference type="InterPro" id="IPR006621">
    <property type="entry name" value="Nose-resist-to-fluoxetine_N"/>
</dbReference>
<evidence type="ECO:0000256" key="2">
    <source>
        <dbReference type="SAM" id="Phobius"/>
    </source>
</evidence>
<evidence type="ECO:0000313" key="5">
    <source>
        <dbReference type="EnsemblMetazoa" id="XP_022647568"/>
    </source>
</evidence>
<keyword evidence="2" id="KW-0472">Membrane</keyword>
<feature type="chain" id="PRO_5033596983" description="Nose resistant-to-fluoxetine protein N-terminal domain-containing protein" evidence="3">
    <location>
        <begin position="31"/>
        <end position="788"/>
    </location>
</feature>
<keyword evidence="6" id="KW-1185">Reference proteome</keyword>
<proteinExistence type="predicted"/>
<feature type="transmembrane region" description="Helical" evidence="2">
    <location>
        <begin position="299"/>
        <end position="319"/>
    </location>
</feature>
<dbReference type="InterPro" id="IPR052728">
    <property type="entry name" value="O2_lipid_transport_reg"/>
</dbReference>
<feature type="domain" description="Nose resistant-to-fluoxetine protein N-terminal" evidence="4">
    <location>
        <begin position="92"/>
        <end position="250"/>
    </location>
</feature>
<feature type="transmembrane region" description="Helical" evidence="2">
    <location>
        <begin position="331"/>
        <end position="349"/>
    </location>
</feature>
<evidence type="ECO:0000256" key="3">
    <source>
        <dbReference type="SAM" id="SignalP"/>
    </source>
</evidence>
<dbReference type="InterPro" id="IPR002656">
    <property type="entry name" value="Acyl_transf_3_dom"/>
</dbReference>
<reference evidence="5" key="1">
    <citation type="submission" date="2021-01" db="UniProtKB">
        <authorList>
            <consortium name="EnsemblMetazoa"/>
        </authorList>
    </citation>
    <scope>IDENTIFICATION</scope>
</reference>
<dbReference type="InParanoid" id="A0A7M7J6M5"/>
<accession>A0A7M7J6M5</accession>
<feature type="transmembrane region" description="Helical" evidence="2">
    <location>
        <begin position="504"/>
        <end position="526"/>
    </location>
</feature>
<evidence type="ECO:0000256" key="1">
    <source>
        <dbReference type="SAM" id="MobiDB-lite"/>
    </source>
</evidence>
<dbReference type="EnsemblMetazoa" id="XM_022791833">
    <property type="protein sequence ID" value="XP_022647568"/>
    <property type="gene ID" value="LOC111244587"/>
</dbReference>
<evidence type="ECO:0000313" key="6">
    <source>
        <dbReference type="Proteomes" id="UP000594260"/>
    </source>
</evidence>
<keyword evidence="2" id="KW-1133">Transmembrane helix</keyword>
<dbReference type="RefSeq" id="XP_022647569.1">
    <property type="nucleotide sequence ID" value="XM_022791834.1"/>
</dbReference>
<dbReference type="KEGG" id="vde:111244587"/>
<dbReference type="PANTHER" id="PTHR11161:SF0">
    <property type="entry name" value="O-ACYLTRANSFERASE LIKE PROTEIN"/>
    <property type="match status" value="1"/>
</dbReference>
<protein>
    <recommendedName>
        <fullName evidence="4">Nose resistant-to-fluoxetine protein N-terminal domain-containing protein</fullName>
    </recommendedName>
</protein>
<feature type="transmembrane region" description="Helical" evidence="2">
    <location>
        <begin position="659"/>
        <end position="677"/>
    </location>
</feature>
<dbReference type="Proteomes" id="UP000594260">
    <property type="component" value="Unplaced"/>
</dbReference>
<dbReference type="Pfam" id="PF01757">
    <property type="entry name" value="Acyl_transf_3"/>
    <property type="match status" value="1"/>
</dbReference>
<name>A0A7M7J6M5_VARDE</name>
<dbReference type="SMART" id="SM00703">
    <property type="entry name" value="NRF"/>
    <property type="match status" value="1"/>
</dbReference>
<feature type="transmembrane region" description="Helical" evidence="2">
    <location>
        <begin position="626"/>
        <end position="647"/>
    </location>
</feature>
<keyword evidence="2" id="KW-0812">Transmembrane</keyword>
<feature type="region of interest" description="Disordered" evidence="1">
    <location>
        <begin position="31"/>
        <end position="51"/>
    </location>
</feature>
<evidence type="ECO:0000259" key="4">
    <source>
        <dbReference type="SMART" id="SM00703"/>
    </source>
</evidence>
<dbReference type="Pfam" id="PF20146">
    <property type="entry name" value="NRF"/>
    <property type="match status" value="1"/>
</dbReference>
<dbReference type="PANTHER" id="PTHR11161">
    <property type="entry name" value="O-ACYLTRANSFERASE"/>
    <property type="match status" value="1"/>
</dbReference>
<feature type="transmembrane region" description="Helical" evidence="2">
    <location>
        <begin position="556"/>
        <end position="573"/>
    </location>
</feature>
<feature type="signal peptide" evidence="3">
    <location>
        <begin position="1"/>
        <end position="30"/>
    </location>
</feature>
<feature type="transmembrane region" description="Helical" evidence="2">
    <location>
        <begin position="585"/>
        <end position="606"/>
    </location>
</feature>
<keyword evidence="3" id="KW-0732">Signal</keyword>
<dbReference type="OMA" id="ICLETTW"/>
<organism evidence="5 6">
    <name type="scientific">Varroa destructor</name>
    <name type="common">Honeybee mite</name>
    <dbReference type="NCBI Taxonomy" id="109461"/>
    <lineage>
        <taxon>Eukaryota</taxon>
        <taxon>Metazoa</taxon>
        <taxon>Ecdysozoa</taxon>
        <taxon>Arthropoda</taxon>
        <taxon>Chelicerata</taxon>
        <taxon>Arachnida</taxon>
        <taxon>Acari</taxon>
        <taxon>Parasitiformes</taxon>
        <taxon>Mesostigmata</taxon>
        <taxon>Gamasina</taxon>
        <taxon>Dermanyssoidea</taxon>
        <taxon>Varroidae</taxon>
        <taxon>Varroa</taxon>
    </lineage>
</organism>
<dbReference type="GO" id="GO:0016747">
    <property type="term" value="F:acyltransferase activity, transferring groups other than amino-acyl groups"/>
    <property type="evidence" value="ECO:0007669"/>
    <property type="project" value="InterPro"/>
</dbReference>
<feature type="transmembrane region" description="Helical" evidence="2">
    <location>
        <begin position="416"/>
        <end position="436"/>
    </location>
</feature>
<dbReference type="AlphaFoldDB" id="A0A7M7J6M5"/>
<feature type="transmembrane region" description="Helical" evidence="2">
    <location>
        <begin position="263"/>
        <end position="287"/>
    </location>
</feature>
<sequence length="788" mass="90423">MRMLLVRHNRSRIYLGLVVAFVVLARAAEAQNDTTTPGETDDTTTTEEPTTTLVPVRQAWAKLENGMKKVIDEQLRKFLPRMLRASSEADMSAECQAANFKLFQGLRGLKAWAFQMIDASGRPSAGMLTGTLTDFGNYDECLRVRVQDDDDGNEIYRGKYCTLKFTAPLPPRPKRIHYDMDIWATLGDNHTLPRGGLLEHMAPHSIYFYHLNSQLGICIPSECSSDDIKNLANIMLKSINWTVAVSDCDVDEDSIEVRPGQKIAIVALGTMAVLTILGTIVTALYRVTSGADETHRPSGFLMAFFCAFSVYENSVRLFSTRQQPGTLSVMHGIKFFSICWVILCHAYIFTNPEVVVSLQNIQREPFKWSFQLLMSGWLAVDTFFMLGALTLAYGSMKYMQQHNGKLSIFMYFFHRLWRLVPPLGFSICIMVVLPLLGRGPLWKKMVEYQGLKCESSWWQTLLFIANWSTSYETLCLETTWYLQCDLQLYATALLVILPMYRRPALATLINIGLLLVSIAIFMVVVIKHDFPPIMIFLHPDIELIKEEAHILYYRPYTHYGPYAVGLFMGYLMFKTPKWRTNTLLVVIGWIIAMGGQWAIIYGILPWHHRYDSLGLPQYLYAATHRTLWSITVAYIVWAVHFGYGGWIGQFLTWKAFVPLSRLVFMTYLAHPIVMYYKRGAAKERFYLRHFPEMTWQYLGDTLFSFGCAYAMSMMFEVPIINLEKIILKPLLGGGSGRDGRHRMAERTKRANGRDLSRVYRQDIDMNSREYQMDQMAITGYRRTIPERL</sequence>
<dbReference type="RefSeq" id="XP_022647568.1">
    <property type="nucleotide sequence ID" value="XM_022791833.1"/>
</dbReference>